<dbReference type="PROSITE" id="PS51257">
    <property type="entry name" value="PROKAR_LIPOPROTEIN"/>
    <property type="match status" value="1"/>
</dbReference>
<protein>
    <submittedName>
        <fullName evidence="9">Similar to Bifunctional xylanase/deacetylase acc. no. P83513</fullName>
    </submittedName>
</protein>
<accession>U4L165</accession>
<dbReference type="STRING" id="1076935.U4L165"/>
<dbReference type="eggNOG" id="ENOG502S8H7">
    <property type="taxonomic scope" value="Eukaryota"/>
</dbReference>
<evidence type="ECO:0000313" key="9">
    <source>
        <dbReference type="EMBL" id="CCX08754.1"/>
    </source>
</evidence>
<dbReference type="OMA" id="THPKMEG"/>
<keyword evidence="2" id="KW-0479">Metal-binding</keyword>
<dbReference type="InterPro" id="IPR002509">
    <property type="entry name" value="NODB_dom"/>
</dbReference>
<evidence type="ECO:0000259" key="8">
    <source>
        <dbReference type="PROSITE" id="PS51677"/>
    </source>
</evidence>
<comment type="cofactor">
    <cofactor evidence="1">
        <name>Co(2+)</name>
        <dbReference type="ChEBI" id="CHEBI:48828"/>
    </cofactor>
</comment>
<name>U4L165_PYROM</name>
<dbReference type="Proteomes" id="UP000018144">
    <property type="component" value="Unassembled WGS sequence"/>
</dbReference>
<keyword evidence="6" id="KW-0170">Cobalt</keyword>
<evidence type="ECO:0000256" key="7">
    <source>
        <dbReference type="SAM" id="SignalP"/>
    </source>
</evidence>
<keyword evidence="9" id="KW-0624">Polysaccharide degradation</keyword>
<evidence type="ECO:0000256" key="1">
    <source>
        <dbReference type="ARBA" id="ARBA00001941"/>
    </source>
</evidence>
<dbReference type="PANTHER" id="PTHR46471:SF6">
    <property type="entry name" value="GLYCOSYL HYDROLASE"/>
    <property type="match status" value="1"/>
</dbReference>
<dbReference type="GO" id="GO:0016810">
    <property type="term" value="F:hydrolase activity, acting on carbon-nitrogen (but not peptide) bonds"/>
    <property type="evidence" value="ECO:0007669"/>
    <property type="project" value="InterPro"/>
</dbReference>
<dbReference type="GO" id="GO:0046872">
    <property type="term" value="F:metal ion binding"/>
    <property type="evidence" value="ECO:0007669"/>
    <property type="project" value="UniProtKB-KW"/>
</dbReference>
<dbReference type="EMBL" id="HF935429">
    <property type="protein sequence ID" value="CCX08754.1"/>
    <property type="molecule type" value="Genomic_DNA"/>
</dbReference>
<sequence>MRIFNFILPAASLFSLITAQSCPSILDNFSQWSSNTNSLGGWTSDDNSMASIYASRSGTLLLTPKSDGSSYFYSTLPTCITSSFEAVSYLIKGPSGGRLAFELQVSQGCTGTTSSRFVAIDLLVNGWQTVTVGLKNDEGLKAVVWSGMSQGEWELGEINLRCKGTQPVPSVTIVPVPGATSTGTMSSAISSTATVTSSTSSMPTIVPSPQPTGICSNLLIDDWQSQSRLTFLGYNALLQASGDDGTMKSILVDDNQVTFTPKEAGAGFFYSIFGCINATNFYGGISMKIKAPAGTTFTVELQTNNNCLTANPIAKSQSSTELGWTFNGDEKLYDIPFGRYPGLNTGNLVAVVLSSFSNPVTLGPMSFYCGSTASEIILPSSPAVTSTPVMTVPAPAATNAPLLIDTFASPFTNSLGESHGSDYDAGATIGNGSLTISFPDSDYNYYTRLTDNCRDMTVYEPSYLHIVFSGSTQFSIGLLQHNKECNPDIAPFPETWDDVFAARYAKGNDIYVPFSHFKIDKTRVIGISLHGFTPDSTVFKKIELVPSVPSSWQVPSKVESAPLVFACTRPNSFAFAIDDGIPEFSQQVMQTIKNSGIKVTFFTVGVPLLDMSNNFTNVYRDMLNDGHQIALHSFTHPKMESLEVEDIDWEIEQDVMAVNKTLGIESKYFRPPFGNVGAKFRERVAAKIPGGKLINWSVDVEDWLWAQGPNPEKQLDAFKRDVQKGGNLVVLHYLYPSTVQYLQQFIDIAKATGKDLMRVDQCLEDPNAPPLPTK</sequence>
<evidence type="ECO:0000256" key="4">
    <source>
        <dbReference type="ARBA" id="ARBA00022801"/>
    </source>
</evidence>
<keyword evidence="9" id="KW-0326">Glycosidase</keyword>
<reference evidence="9 10" key="1">
    <citation type="journal article" date="2013" name="PLoS Genet.">
        <title>The genome and development-dependent transcriptomes of Pyronema confluens: a window into fungal evolution.</title>
        <authorList>
            <person name="Traeger S."/>
            <person name="Altegoer F."/>
            <person name="Freitag M."/>
            <person name="Gabaldon T."/>
            <person name="Kempken F."/>
            <person name="Kumar A."/>
            <person name="Marcet-Houben M."/>
            <person name="Poggeler S."/>
            <person name="Stajich J.E."/>
            <person name="Nowrousian M."/>
        </authorList>
    </citation>
    <scope>NUCLEOTIDE SEQUENCE [LARGE SCALE GENOMIC DNA]</scope>
    <source>
        <strain evidence="10">CBS 100304</strain>
        <tissue evidence="9">Vegetative mycelium</tissue>
    </source>
</reference>
<proteinExistence type="predicted"/>
<organism evidence="9 10">
    <name type="scientific">Pyronema omphalodes (strain CBS 100304)</name>
    <name type="common">Pyronema confluens</name>
    <dbReference type="NCBI Taxonomy" id="1076935"/>
    <lineage>
        <taxon>Eukaryota</taxon>
        <taxon>Fungi</taxon>
        <taxon>Dikarya</taxon>
        <taxon>Ascomycota</taxon>
        <taxon>Pezizomycotina</taxon>
        <taxon>Pezizomycetes</taxon>
        <taxon>Pezizales</taxon>
        <taxon>Pyronemataceae</taxon>
        <taxon>Pyronema</taxon>
    </lineage>
</organism>
<feature type="signal peptide" evidence="7">
    <location>
        <begin position="1"/>
        <end position="19"/>
    </location>
</feature>
<keyword evidence="9" id="KW-0858">Xylan degradation</keyword>
<dbReference type="Pfam" id="PF01522">
    <property type="entry name" value="Polysacc_deac_1"/>
    <property type="match status" value="1"/>
</dbReference>
<dbReference type="Gene3D" id="3.20.20.370">
    <property type="entry name" value="Glycoside hydrolase/deacetylase"/>
    <property type="match status" value="1"/>
</dbReference>
<keyword evidence="10" id="KW-1185">Reference proteome</keyword>
<evidence type="ECO:0000256" key="2">
    <source>
        <dbReference type="ARBA" id="ARBA00022723"/>
    </source>
</evidence>
<evidence type="ECO:0000256" key="6">
    <source>
        <dbReference type="ARBA" id="ARBA00023285"/>
    </source>
</evidence>
<dbReference type="PANTHER" id="PTHR46471">
    <property type="entry name" value="CHITIN DEACETYLASE"/>
    <property type="match status" value="1"/>
</dbReference>
<evidence type="ECO:0000256" key="3">
    <source>
        <dbReference type="ARBA" id="ARBA00022729"/>
    </source>
</evidence>
<gene>
    <name evidence="9" type="ORF">PCON_08347</name>
</gene>
<dbReference type="GO" id="GO:0016798">
    <property type="term" value="F:hydrolase activity, acting on glycosyl bonds"/>
    <property type="evidence" value="ECO:0007669"/>
    <property type="project" value="UniProtKB-KW"/>
</dbReference>
<keyword evidence="3 7" id="KW-0732">Signal</keyword>
<dbReference type="PROSITE" id="PS51677">
    <property type="entry name" value="NODB"/>
    <property type="match status" value="1"/>
</dbReference>
<dbReference type="SUPFAM" id="SSF88713">
    <property type="entry name" value="Glycoside hydrolase/deacetylase"/>
    <property type="match status" value="1"/>
</dbReference>
<evidence type="ECO:0000256" key="5">
    <source>
        <dbReference type="ARBA" id="ARBA00023277"/>
    </source>
</evidence>
<feature type="chain" id="PRO_5004650946" evidence="7">
    <location>
        <begin position="20"/>
        <end position="774"/>
    </location>
</feature>
<keyword evidence="5" id="KW-0119">Carbohydrate metabolism</keyword>
<dbReference type="AlphaFoldDB" id="U4L165"/>
<dbReference type="OrthoDB" id="2128708at2759"/>
<dbReference type="GO" id="GO:0045493">
    <property type="term" value="P:xylan catabolic process"/>
    <property type="evidence" value="ECO:0007669"/>
    <property type="project" value="UniProtKB-KW"/>
</dbReference>
<dbReference type="InterPro" id="IPR011330">
    <property type="entry name" value="Glyco_hydro/deAcase_b/a-brl"/>
</dbReference>
<evidence type="ECO:0000313" key="10">
    <source>
        <dbReference type="Proteomes" id="UP000018144"/>
    </source>
</evidence>
<keyword evidence="4 9" id="KW-0378">Hydrolase</keyword>
<dbReference type="CDD" id="cd10917">
    <property type="entry name" value="CE4_NodB_like_6s_7s"/>
    <property type="match status" value="1"/>
</dbReference>
<feature type="domain" description="NodB homology" evidence="8">
    <location>
        <begin position="571"/>
        <end position="757"/>
    </location>
</feature>